<comment type="caution">
    <text evidence="2">The sequence shown here is derived from an EMBL/GenBank/DDBJ whole genome shotgun (WGS) entry which is preliminary data.</text>
</comment>
<evidence type="ECO:0000313" key="3">
    <source>
        <dbReference type="Proteomes" id="UP001500575"/>
    </source>
</evidence>
<dbReference type="EMBL" id="BAAAQQ010000013">
    <property type="protein sequence ID" value="GAA2132836.1"/>
    <property type="molecule type" value="Genomic_DNA"/>
</dbReference>
<keyword evidence="3" id="KW-1185">Reference proteome</keyword>
<gene>
    <name evidence="2" type="ORF">GCM10009843_37750</name>
</gene>
<evidence type="ECO:0000256" key="1">
    <source>
        <dbReference type="SAM" id="SignalP"/>
    </source>
</evidence>
<dbReference type="Proteomes" id="UP001500575">
    <property type="component" value="Unassembled WGS sequence"/>
</dbReference>
<proteinExistence type="predicted"/>
<reference evidence="2 3" key="1">
    <citation type="journal article" date="2019" name="Int. J. Syst. Evol. Microbiol.">
        <title>The Global Catalogue of Microorganisms (GCM) 10K type strain sequencing project: providing services to taxonomists for standard genome sequencing and annotation.</title>
        <authorList>
            <consortium name="The Broad Institute Genomics Platform"/>
            <consortium name="The Broad Institute Genome Sequencing Center for Infectious Disease"/>
            <person name="Wu L."/>
            <person name="Ma J."/>
        </authorList>
    </citation>
    <scope>NUCLEOTIDE SEQUENCE [LARGE SCALE GENOMIC DNA]</scope>
    <source>
        <strain evidence="2 3">JCM 16021</strain>
    </source>
</reference>
<name>A0ABN2YWM6_9ACTN</name>
<dbReference type="RefSeq" id="WP_344305377.1">
    <property type="nucleotide sequence ID" value="NZ_BAAAQQ010000013.1"/>
</dbReference>
<evidence type="ECO:0008006" key="4">
    <source>
        <dbReference type="Google" id="ProtNLM"/>
    </source>
</evidence>
<accession>A0ABN2YWM6</accession>
<evidence type="ECO:0000313" key="2">
    <source>
        <dbReference type="EMBL" id="GAA2132836.1"/>
    </source>
</evidence>
<sequence>MTTFPSPRRVAVLASGALLTAGLLVPAPALAGGLTAASPLAPAGGSVVLATDAAGNAAAAWVAGGQVQVSRRTTGAPAWTPAATVSVAGVAASDPDVAIGPDGTVAVAWVGAAGGVSPNVEIAMQPPGGAWVAARRVSDNENWTDNDPQVEVGPAGVATVVWAAKQNGTTKTVVRSKTAGPTTISTQVRLSAADVDGTFSGLSLDQNPTGDTVAAWRLEGATGYVQASRRLSGGAWSTAPALASATTVADATSVAIDTAGNATVGWAAGATEAAALPYVAQWARAAGSPALPAGPVSATPGRQVQVARSATGLAAVAWIDGSGMRYADGVSPAVVLAGGVIASFSLSLSSSGAAAVAYTPAGGGISLATRAAAGSAWSTLAVPSAAGSVPVVSAHGADATLVWPEGGSGAVQAQTLDNSAPYAVHLTAPMSMLNKGKLIRAGWIGADTWSPITYQVERQVGTYRAPLGGPTTWVTTTAIGGSLTAKPGETVCLRVRGTDQGGNASAWSVPRCASVAVDDKTLKQKKLNHKSVWKTVKKAKGSYSKTYTQSSRRGATLALRVKARRIALLVSTGRGHGSVKVSLGKDKLGTYSLASSKGAQQVIIPVTVFSSARKGSLKIAVTTNGKPVRIDGVYAGPA</sequence>
<organism evidence="2 3">
    <name type="scientific">Nocardioides bigeumensis</name>
    <dbReference type="NCBI Taxonomy" id="433657"/>
    <lineage>
        <taxon>Bacteria</taxon>
        <taxon>Bacillati</taxon>
        <taxon>Actinomycetota</taxon>
        <taxon>Actinomycetes</taxon>
        <taxon>Propionibacteriales</taxon>
        <taxon>Nocardioidaceae</taxon>
        <taxon>Nocardioides</taxon>
    </lineage>
</organism>
<protein>
    <recommendedName>
        <fullName evidence="4">Fibronectin type-III domain-containing protein</fullName>
    </recommendedName>
</protein>
<keyword evidence="1" id="KW-0732">Signal</keyword>
<feature type="chain" id="PRO_5045862270" description="Fibronectin type-III domain-containing protein" evidence="1">
    <location>
        <begin position="32"/>
        <end position="638"/>
    </location>
</feature>
<feature type="signal peptide" evidence="1">
    <location>
        <begin position="1"/>
        <end position="31"/>
    </location>
</feature>